<organism evidence="2 3">
    <name type="scientific">Engystomops pustulosus</name>
    <name type="common">Tungara frog</name>
    <name type="synonym">Physalaemus pustulosus</name>
    <dbReference type="NCBI Taxonomy" id="76066"/>
    <lineage>
        <taxon>Eukaryota</taxon>
        <taxon>Metazoa</taxon>
        <taxon>Chordata</taxon>
        <taxon>Craniata</taxon>
        <taxon>Vertebrata</taxon>
        <taxon>Euteleostomi</taxon>
        <taxon>Amphibia</taxon>
        <taxon>Batrachia</taxon>
        <taxon>Anura</taxon>
        <taxon>Neobatrachia</taxon>
        <taxon>Hyloidea</taxon>
        <taxon>Leptodactylidae</taxon>
        <taxon>Leiuperinae</taxon>
        <taxon>Engystomops</taxon>
    </lineage>
</organism>
<dbReference type="Proteomes" id="UP000824782">
    <property type="component" value="Unassembled WGS sequence"/>
</dbReference>
<protein>
    <recommendedName>
        <fullName evidence="4">CD45</fullName>
    </recommendedName>
</protein>
<evidence type="ECO:0000313" key="3">
    <source>
        <dbReference type="Proteomes" id="UP000824782"/>
    </source>
</evidence>
<accession>A0AAV7C6A0</accession>
<comment type="caution">
    <text evidence="2">The sequence shown here is derived from an EMBL/GenBank/DDBJ whole genome shotgun (WGS) entry which is preliminary data.</text>
</comment>
<gene>
    <name evidence="2" type="ORF">GDO81_007294</name>
</gene>
<proteinExistence type="predicted"/>
<keyword evidence="3" id="KW-1185">Reference proteome</keyword>
<dbReference type="AlphaFoldDB" id="A0AAV7C6A0"/>
<dbReference type="EMBL" id="WNYA01000003">
    <property type="protein sequence ID" value="KAG8580413.1"/>
    <property type="molecule type" value="Genomic_DNA"/>
</dbReference>
<evidence type="ECO:0008006" key="4">
    <source>
        <dbReference type="Google" id="ProtNLM"/>
    </source>
</evidence>
<name>A0AAV7C6A0_ENGPU</name>
<reference evidence="2" key="1">
    <citation type="thesis" date="2020" institute="ProQuest LLC" country="789 East Eisenhower Parkway, Ann Arbor, MI, USA">
        <title>Comparative Genomics and Chromosome Evolution.</title>
        <authorList>
            <person name="Mudd A.B."/>
        </authorList>
    </citation>
    <scope>NUCLEOTIDE SEQUENCE</scope>
    <source>
        <strain evidence="2">237g6f4</strain>
        <tissue evidence="2">Blood</tissue>
    </source>
</reference>
<feature type="compositionally biased region" description="Polar residues" evidence="1">
    <location>
        <begin position="68"/>
        <end position="83"/>
    </location>
</feature>
<evidence type="ECO:0000256" key="1">
    <source>
        <dbReference type="SAM" id="MobiDB-lite"/>
    </source>
</evidence>
<evidence type="ECO:0000313" key="2">
    <source>
        <dbReference type="EMBL" id="KAG8580413.1"/>
    </source>
</evidence>
<feature type="region of interest" description="Disordered" evidence="1">
    <location>
        <begin position="21"/>
        <end position="83"/>
    </location>
</feature>
<sequence>MYTVMTLGLIHVSLSHHTQDMSVHVPPDSTAMSPLSPTSRPILTATDPAQDRSAITNLAPNKKKMSANLPQSHTRQTNTYDSR</sequence>
<feature type="compositionally biased region" description="Polar residues" evidence="1">
    <location>
        <begin position="30"/>
        <end position="41"/>
    </location>
</feature>